<dbReference type="AlphaFoldDB" id="A0A3N0YMA7"/>
<evidence type="ECO:0000256" key="3">
    <source>
        <dbReference type="ARBA" id="ARBA00022692"/>
    </source>
</evidence>
<evidence type="ECO:0000256" key="10">
    <source>
        <dbReference type="ARBA" id="ARBA00023157"/>
    </source>
</evidence>
<dbReference type="PANTHER" id="PTHR10185">
    <property type="entry name" value="PHOSPHOLIPASE D - RELATED"/>
    <property type="match status" value="1"/>
</dbReference>
<proteinExistence type="inferred from homology"/>
<dbReference type="GO" id="GO:0046872">
    <property type="term" value="F:metal ion binding"/>
    <property type="evidence" value="ECO:0007669"/>
    <property type="project" value="UniProtKB-KW"/>
</dbReference>
<evidence type="ECO:0000259" key="15">
    <source>
        <dbReference type="PROSITE" id="PS50035"/>
    </source>
</evidence>
<evidence type="ECO:0000259" key="16">
    <source>
        <dbReference type="PROSITE" id="PS51328"/>
    </source>
</evidence>
<keyword evidence="11" id="KW-0325">Glycoprotein</keyword>
<feature type="domain" description="PLD phosphodiesterase" evidence="15">
    <location>
        <begin position="702"/>
        <end position="728"/>
    </location>
</feature>
<dbReference type="PROSITE" id="PS50035">
    <property type="entry name" value="PLD"/>
    <property type="match status" value="2"/>
</dbReference>
<evidence type="ECO:0000256" key="12">
    <source>
        <dbReference type="ARBA" id="ARBA00046288"/>
    </source>
</evidence>
<gene>
    <name evidence="17" type="ORF">DPX16_16917</name>
</gene>
<evidence type="ECO:0000256" key="1">
    <source>
        <dbReference type="ARBA" id="ARBA00004194"/>
    </source>
</evidence>
<dbReference type="Pfam" id="PF13918">
    <property type="entry name" value="PLDc_3"/>
    <property type="match status" value="1"/>
</dbReference>
<feature type="compositionally biased region" description="Basic and acidic residues" evidence="13">
    <location>
        <begin position="38"/>
        <end position="53"/>
    </location>
</feature>
<comment type="subcellular location">
    <subcellularLocation>
        <location evidence="12">Endomembrane system</location>
        <topology evidence="12">Single-pass type I membrane protein</topology>
    </subcellularLocation>
    <subcellularLocation>
        <location evidence="1">Golgi apparatus membrane</location>
        <topology evidence="1">Single-pass membrane protein</topology>
    </subcellularLocation>
</comment>
<dbReference type="InterPro" id="IPR032803">
    <property type="entry name" value="PLDc_3"/>
</dbReference>
<feature type="domain" description="L-type lectin-like" evidence="16">
    <location>
        <begin position="750"/>
        <end position="974"/>
    </location>
</feature>
<keyword evidence="9 14" id="KW-0472">Membrane</keyword>
<evidence type="ECO:0000256" key="13">
    <source>
        <dbReference type="SAM" id="MobiDB-lite"/>
    </source>
</evidence>
<evidence type="ECO:0000313" key="17">
    <source>
        <dbReference type="EMBL" id="ROL47329.1"/>
    </source>
</evidence>
<feature type="domain" description="PLD phosphodiesterase" evidence="15">
    <location>
        <begin position="486"/>
        <end position="513"/>
    </location>
</feature>
<feature type="transmembrane region" description="Helical" evidence="14">
    <location>
        <begin position="318"/>
        <end position="339"/>
    </location>
</feature>
<keyword evidence="8" id="KW-0333">Golgi apparatus</keyword>
<dbReference type="OrthoDB" id="1923775at2759"/>
<dbReference type="Proteomes" id="UP000281406">
    <property type="component" value="Unassembled WGS sequence"/>
</dbReference>
<evidence type="ECO:0000256" key="7">
    <source>
        <dbReference type="ARBA" id="ARBA00022989"/>
    </source>
</evidence>
<feature type="region of interest" description="Disordered" evidence="13">
    <location>
        <begin position="1"/>
        <end position="118"/>
    </location>
</feature>
<dbReference type="GO" id="GO:0000139">
    <property type="term" value="C:Golgi membrane"/>
    <property type="evidence" value="ECO:0007669"/>
    <property type="project" value="UniProtKB-SubCell"/>
</dbReference>
<keyword evidence="7 14" id="KW-1133">Transmembrane helix</keyword>
<keyword evidence="3 14" id="KW-0812">Transmembrane</keyword>
<evidence type="ECO:0000256" key="14">
    <source>
        <dbReference type="SAM" id="Phobius"/>
    </source>
</evidence>
<protein>
    <submittedName>
        <fullName evidence="17">Vesicular integral-membrane protein VIP36</fullName>
    </submittedName>
</protein>
<reference evidence="17 18" key="1">
    <citation type="submission" date="2018-10" db="EMBL/GenBank/DDBJ databases">
        <title>Genome assembly for a Yunnan-Guizhou Plateau 3E fish, Anabarilius grahami (Regan), and its evolutionary and genetic applications.</title>
        <authorList>
            <person name="Jiang W."/>
        </authorList>
    </citation>
    <scope>NUCLEOTIDE SEQUENCE [LARGE SCALE GENOMIC DNA]</scope>
    <source>
        <strain evidence="17">AG-KIZ</strain>
        <tissue evidence="17">Muscle</tissue>
    </source>
</reference>
<feature type="compositionally biased region" description="Polar residues" evidence="13">
    <location>
        <begin position="63"/>
        <end position="92"/>
    </location>
</feature>
<dbReference type="InterPro" id="IPR005052">
    <property type="entry name" value="Lectin_leg"/>
</dbReference>
<dbReference type="CDD" id="cd09107">
    <property type="entry name" value="PLDc_vPLD3_4_5_like_2"/>
    <property type="match status" value="1"/>
</dbReference>
<name>A0A3N0YMA7_ANAGA</name>
<evidence type="ECO:0000256" key="4">
    <source>
        <dbReference type="ARBA" id="ARBA00022723"/>
    </source>
</evidence>
<keyword evidence="5" id="KW-0732">Signal</keyword>
<keyword evidence="6" id="KW-0430">Lectin</keyword>
<evidence type="ECO:0000256" key="8">
    <source>
        <dbReference type="ARBA" id="ARBA00023034"/>
    </source>
</evidence>
<keyword evidence="4" id="KW-0479">Metal-binding</keyword>
<accession>A0A3N0YMA7</accession>
<evidence type="ECO:0000256" key="5">
    <source>
        <dbReference type="ARBA" id="ARBA00022729"/>
    </source>
</evidence>
<keyword evidence="10" id="KW-1015">Disulfide bond</keyword>
<dbReference type="FunFam" id="2.60.120.200:FF:000017">
    <property type="entry name" value="Vesicular integral-membrane protein VIP36"/>
    <property type="match status" value="1"/>
</dbReference>
<keyword evidence="18" id="KW-1185">Reference proteome</keyword>
<evidence type="ECO:0000256" key="6">
    <source>
        <dbReference type="ARBA" id="ARBA00022734"/>
    </source>
</evidence>
<feature type="transmembrane region" description="Helical" evidence="14">
    <location>
        <begin position="1021"/>
        <end position="1043"/>
    </location>
</feature>
<dbReference type="Gene3D" id="2.60.120.200">
    <property type="match status" value="1"/>
</dbReference>
<dbReference type="InterPro" id="IPR035664">
    <property type="entry name" value="VIP36_lectin"/>
</dbReference>
<dbReference type="Pfam" id="PF03388">
    <property type="entry name" value="Lectin_leg-like"/>
    <property type="match status" value="1"/>
</dbReference>
<dbReference type="GO" id="GO:0003824">
    <property type="term" value="F:catalytic activity"/>
    <property type="evidence" value="ECO:0007669"/>
    <property type="project" value="InterPro"/>
</dbReference>
<evidence type="ECO:0000256" key="9">
    <source>
        <dbReference type="ARBA" id="ARBA00023136"/>
    </source>
</evidence>
<evidence type="ECO:0000256" key="11">
    <source>
        <dbReference type="ARBA" id="ARBA00023180"/>
    </source>
</evidence>
<sequence>MMLHISGQSRFVGCESEAEPEDVHYRSAEHLIDEEENEKATSERKEDGEESRKAGRPPMSRIPTFQSSLGRKRVTVQSAESSLKMDGSSQQGQKEKAGSTEAGRVKMSVSGGREKALPIPSARLPTDVLFQGDILDHTSTLLAAKIDQSLDQTPEITKDSDQAETSLQRPPLRNVYETNDLVSEFETASGETTSEDEQMSAQDAVVEELSSFSSVDQHKASDQAFEDTLREEKGSVSQSHWTEDNRVTENNMKQCFVSDKDDGSTLSGQDETAKMQKPLDSKKCFKETRQGTKTADAPHAKHTQAKTCTPSKTKGRSFFLFCLVPSILLLLGGFALHIWQYGVPKSVSHLMSQLELHWLESFWMPQESCISDCRLTLVESVPEGLDFPSGSPHLPSISDTWTNLLNRANSSVHIGAFYFTLRDSDLGLTEPSSVLGKKVFNQLKQLEPKGVKLKIAVNAPQPYIADTDELVATGAEVRGVDLQSVTGGILHTKLWVVDKKHMYLGSANMDWRSLTQVKEVGVAVEDCSCLAQDASRIFDVYWDIGAQKNGSLPPFWPGRFSALSSSKYPLAVKFNGVPARVYLSSSPPPLSSHGRSDDLSSILSVIADAERFIYVSVMDYLPMSQFTEPIRFWPVIDSALREAACTRGVDVKLLVSCWSHSPGAMFVFLQSLSVLNKPPLSCNIQTKVFEVPSTREQQRIPFARVSHAKYMVTDRVVYIGTSNWSENYFTQTAGVGLVVNQTDITDGNAEHLKREHSLIKPYQGVGTSASSQWDFWGSTLVTSQYVRLTPDERSKQGSIWNTVPCYLKDWEMHVQYKIHGSGKKNLHGDGFAIWYTKERLHPGTVFGSSGNFHGLAIFIDTYPNDEAPDRSFPYISAMVNNGSLPYDHGKDGRSSELGGCSVEIRNKDHDTYLAVRYSKGRLTIMVDVDDRNDWKECIDIGGVRLPTGYYFGASAATGDLSDNHDIISMKMYQLMVEHTPEEDNQDWTKIEPSVSLLKSPKDNIDDPTGNFRSTPLTGWKVFLLLLCALLGIVVCAVVGAVVFQKRQERNKRFY</sequence>
<dbReference type="EMBL" id="RJVU01035834">
    <property type="protein sequence ID" value="ROL47329.1"/>
    <property type="molecule type" value="Genomic_DNA"/>
</dbReference>
<feature type="compositionally biased region" description="Basic and acidic residues" evidence="13">
    <location>
        <begin position="21"/>
        <end position="31"/>
    </location>
</feature>
<dbReference type="SMART" id="SM00155">
    <property type="entry name" value="PLDc"/>
    <property type="match status" value="2"/>
</dbReference>
<evidence type="ECO:0000313" key="18">
    <source>
        <dbReference type="Proteomes" id="UP000281406"/>
    </source>
</evidence>
<comment type="caution">
    <text evidence="17">The sequence shown here is derived from an EMBL/GenBank/DDBJ whole genome shotgun (WGS) entry which is preliminary data.</text>
</comment>
<dbReference type="SUPFAM" id="SSF56024">
    <property type="entry name" value="Phospholipase D/nuclease"/>
    <property type="match status" value="2"/>
</dbReference>
<dbReference type="PROSITE" id="PS51328">
    <property type="entry name" value="L_LECTIN_LIKE"/>
    <property type="match status" value="1"/>
</dbReference>
<evidence type="ECO:0000256" key="2">
    <source>
        <dbReference type="ARBA" id="ARBA00008664"/>
    </source>
</evidence>
<comment type="similarity">
    <text evidence="2">Belongs to the phospholipase D family.</text>
</comment>
<dbReference type="InterPro" id="IPR001736">
    <property type="entry name" value="PLipase_D/transphosphatidylase"/>
</dbReference>
<dbReference type="CDD" id="cd06901">
    <property type="entry name" value="lectin_VIP36_VIPL"/>
    <property type="match status" value="1"/>
</dbReference>
<dbReference type="InterPro" id="IPR013320">
    <property type="entry name" value="ConA-like_dom_sf"/>
</dbReference>
<organism evidence="17 18">
    <name type="scientific">Anabarilius grahami</name>
    <name type="common">Kanglang fish</name>
    <name type="synonym">Barilius grahami</name>
    <dbReference type="NCBI Taxonomy" id="495550"/>
    <lineage>
        <taxon>Eukaryota</taxon>
        <taxon>Metazoa</taxon>
        <taxon>Chordata</taxon>
        <taxon>Craniata</taxon>
        <taxon>Vertebrata</taxon>
        <taxon>Euteleostomi</taxon>
        <taxon>Actinopterygii</taxon>
        <taxon>Neopterygii</taxon>
        <taxon>Teleostei</taxon>
        <taxon>Ostariophysi</taxon>
        <taxon>Cypriniformes</taxon>
        <taxon>Xenocyprididae</taxon>
        <taxon>Xenocypridinae</taxon>
        <taxon>Xenocypridinae incertae sedis</taxon>
        <taxon>Anabarilius</taxon>
    </lineage>
</organism>
<dbReference type="PANTHER" id="PTHR10185:SF26">
    <property type="entry name" value="PHOSPHOLIPASE D FAMILY, MEMBER 7"/>
    <property type="match status" value="1"/>
</dbReference>
<dbReference type="SUPFAM" id="SSF49899">
    <property type="entry name" value="Concanavalin A-like lectins/glucanases"/>
    <property type="match status" value="1"/>
</dbReference>
<dbReference type="InterPro" id="IPR050874">
    <property type="entry name" value="Diverse_PLD-related"/>
</dbReference>
<dbReference type="Gene3D" id="3.30.870.10">
    <property type="entry name" value="Endonuclease Chain A"/>
    <property type="match status" value="2"/>
</dbReference>
<dbReference type="GO" id="GO:0030246">
    <property type="term" value="F:carbohydrate binding"/>
    <property type="evidence" value="ECO:0007669"/>
    <property type="project" value="UniProtKB-KW"/>
</dbReference>